<dbReference type="OrthoDB" id="9797826at2"/>
<name>A0A3S1DUA3_9BACL</name>
<keyword evidence="2" id="KW-0012">Acyltransferase</keyword>
<comment type="caution">
    <text evidence="4">The sequence shown here is derived from an EMBL/GenBank/DDBJ whole genome shotgun (WGS) entry which is preliminary data.</text>
</comment>
<gene>
    <name evidence="4" type="ORF">EJP82_07425</name>
</gene>
<dbReference type="AlphaFoldDB" id="A0A3S1DUA3"/>
<dbReference type="Pfam" id="PF00583">
    <property type="entry name" value="Acetyltransf_1"/>
    <property type="match status" value="1"/>
</dbReference>
<dbReference type="Proteomes" id="UP000279446">
    <property type="component" value="Unassembled WGS sequence"/>
</dbReference>
<keyword evidence="1 4" id="KW-0808">Transferase</keyword>
<dbReference type="PANTHER" id="PTHR43877:SF1">
    <property type="entry name" value="ACETYLTRANSFERASE"/>
    <property type="match status" value="1"/>
</dbReference>
<dbReference type="SUPFAM" id="SSF55729">
    <property type="entry name" value="Acyl-CoA N-acyltransferases (Nat)"/>
    <property type="match status" value="1"/>
</dbReference>
<dbReference type="InterPro" id="IPR016181">
    <property type="entry name" value="Acyl_CoA_acyltransferase"/>
</dbReference>
<reference evidence="4 5" key="1">
    <citation type="submission" date="2018-12" db="EMBL/GenBank/DDBJ databases">
        <authorList>
            <person name="Sun L."/>
            <person name="Chen Z."/>
        </authorList>
    </citation>
    <scope>NUCLEOTIDE SEQUENCE [LARGE SCALE GENOMIC DNA]</scope>
    <source>
        <strain evidence="4 5">DSM 15890</strain>
    </source>
</reference>
<dbReference type="PROSITE" id="PS51186">
    <property type="entry name" value="GNAT"/>
    <property type="match status" value="1"/>
</dbReference>
<dbReference type="EMBL" id="RZNY01000004">
    <property type="protein sequence ID" value="RUT47526.1"/>
    <property type="molecule type" value="Genomic_DNA"/>
</dbReference>
<dbReference type="InterPro" id="IPR000182">
    <property type="entry name" value="GNAT_dom"/>
</dbReference>
<sequence length="143" mass="16120">MMIREAEIHDAAVIEELYRVLLPNNQEIAVWPERIQQVRESADSFLLVYEEDGCILGTLHLHICLDALSGDRPFGVIERVVVSSEQRGKGIGNQMMKFAEELAKERSCVKLMLTSGSARVDAHRFYSALGFDGESSKAFKKYL</sequence>
<accession>A0A3S1DUA3</accession>
<evidence type="ECO:0000313" key="4">
    <source>
        <dbReference type="EMBL" id="RUT47526.1"/>
    </source>
</evidence>
<proteinExistence type="predicted"/>
<dbReference type="GO" id="GO:0016747">
    <property type="term" value="F:acyltransferase activity, transferring groups other than amino-acyl groups"/>
    <property type="evidence" value="ECO:0007669"/>
    <property type="project" value="InterPro"/>
</dbReference>
<organism evidence="4 5">
    <name type="scientific">Paenibacillus anaericanus</name>
    <dbReference type="NCBI Taxonomy" id="170367"/>
    <lineage>
        <taxon>Bacteria</taxon>
        <taxon>Bacillati</taxon>
        <taxon>Bacillota</taxon>
        <taxon>Bacilli</taxon>
        <taxon>Bacillales</taxon>
        <taxon>Paenibacillaceae</taxon>
        <taxon>Paenibacillus</taxon>
    </lineage>
</organism>
<protein>
    <submittedName>
        <fullName evidence="4">GNAT family N-acetyltransferase</fullName>
    </submittedName>
</protein>
<evidence type="ECO:0000313" key="5">
    <source>
        <dbReference type="Proteomes" id="UP000279446"/>
    </source>
</evidence>
<dbReference type="PANTHER" id="PTHR43877">
    <property type="entry name" value="AMINOALKYLPHOSPHONATE N-ACETYLTRANSFERASE-RELATED-RELATED"/>
    <property type="match status" value="1"/>
</dbReference>
<evidence type="ECO:0000259" key="3">
    <source>
        <dbReference type="PROSITE" id="PS51186"/>
    </source>
</evidence>
<feature type="domain" description="N-acetyltransferase" evidence="3">
    <location>
        <begin position="1"/>
        <end position="143"/>
    </location>
</feature>
<dbReference type="Gene3D" id="3.40.630.30">
    <property type="match status" value="1"/>
</dbReference>
<dbReference type="CDD" id="cd04301">
    <property type="entry name" value="NAT_SF"/>
    <property type="match status" value="1"/>
</dbReference>
<evidence type="ECO:0000256" key="1">
    <source>
        <dbReference type="ARBA" id="ARBA00022679"/>
    </source>
</evidence>
<evidence type="ECO:0000256" key="2">
    <source>
        <dbReference type="ARBA" id="ARBA00023315"/>
    </source>
</evidence>
<keyword evidence="5" id="KW-1185">Reference proteome</keyword>
<dbReference type="InterPro" id="IPR050832">
    <property type="entry name" value="Bact_Acetyltransf"/>
</dbReference>